<dbReference type="EMBL" id="CP118942">
    <property type="protein sequence ID" value="WEE28068.1"/>
    <property type="molecule type" value="Genomic_DNA"/>
</dbReference>
<name>A0A081UPJ4_AERHY</name>
<evidence type="ECO:0000256" key="7">
    <source>
        <dbReference type="ARBA" id="ARBA00023136"/>
    </source>
</evidence>
<feature type="transmembrane region" description="Helical" evidence="8">
    <location>
        <begin position="75"/>
        <end position="93"/>
    </location>
</feature>
<evidence type="ECO:0000256" key="4">
    <source>
        <dbReference type="ARBA" id="ARBA00022475"/>
    </source>
</evidence>
<accession>A0A081UPJ4</accession>
<dbReference type="RefSeq" id="WP_016350375.1">
    <property type="nucleotide sequence ID" value="NZ_AP022206.1"/>
</dbReference>
<feature type="transmembrane region" description="Helical" evidence="8">
    <location>
        <begin position="163"/>
        <end position="184"/>
    </location>
</feature>
<feature type="domain" description="Major facilitator superfamily (MFS) profile" evidence="9">
    <location>
        <begin position="9"/>
        <end position="391"/>
    </location>
</feature>
<dbReference type="GO" id="GO:0042910">
    <property type="term" value="F:xenobiotic transmembrane transporter activity"/>
    <property type="evidence" value="ECO:0007669"/>
    <property type="project" value="InterPro"/>
</dbReference>
<dbReference type="GO" id="GO:1990961">
    <property type="term" value="P:xenobiotic detoxification by transmembrane export across the plasma membrane"/>
    <property type="evidence" value="ECO:0007669"/>
    <property type="project" value="InterPro"/>
</dbReference>
<keyword evidence="6 8" id="KW-1133">Transmembrane helix</keyword>
<keyword evidence="3 8" id="KW-0813">Transport</keyword>
<dbReference type="EMBL" id="DACTUL010000013">
    <property type="protein sequence ID" value="HAT6344298.1"/>
    <property type="molecule type" value="Genomic_DNA"/>
</dbReference>
<dbReference type="SUPFAM" id="SSF103473">
    <property type="entry name" value="MFS general substrate transporter"/>
    <property type="match status" value="1"/>
</dbReference>
<keyword evidence="7 8" id="KW-0472">Membrane</keyword>
<evidence type="ECO:0000313" key="12">
    <source>
        <dbReference type="Proteomes" id="UP000859505"/>
    </source>
</evidence>
<dbReference type="NCBIfam" id="NF008654">
    <property type="entry name" value="PRK11652.1"/>
    <property type="match status" value="1"/>
</dbReference>
<feature type="transmembrane region" description="Helical" evidence="8">
    <location>
        <begin position="133"/>
        <end position="151"/>
    </location>
</feature>
<feature type="transmembrane region" description="Helical" evidence="8">
    <location>
        <begin position="215"/>
        <end position="236"/>
    </location>
</feature>
<evidence type="ECO:0000259" key="9">
    <source>
        <dbReference type="PROSITE" id="PS50850"/>
    </source>
</evidence>
<feature type="transmembrane region" description="Helical" evidence="8">
    <location>
        <begin position="41"/>
        <end position="63"/>
    </location>
</feature>
<protein>
    <recommendedName>
        <fullName evidence="8">Bcr/CflA family efflux transporter</fullName>
    </recommendedName>
</protein>
<dbReference type="eggNOG" id="COG2814">
    <property type="taxonomic scope" value="Bacteria"/>
</dbReference>
<dbReference type="Pfam" id="PF07690">
    <property type="entry name" value="MFS_1"/>
    <property type="match status" value="1"/>
</dbReference>
<feature type="transmembrane region" description="Helical" evidence="8">
    <location>
        <begin position="277"/>
        <end position="298"/>
    </location>
</feature>
<dbReference type="PANTHER" id="PTHR23502">
    <property type="entry name" value="MAJOR FACILITATOR SUPERFAMILY"/>
    <property type="match status" value="1"/>
</dbReference>
<dbReference type="InterPro" id="IPR036259">
    <property type="entry name" value="MFS_trans_sf"/>
</dbReference>
<evidence type="ECO:0000313" key="10">
    <source>
        <dbReference type="EMBL" id="HAT6344298.1"/>
    </source>
</evidence>
<dbReference type="InterPro" id="IPR020846">
    <property type="entry name" value="MFS_dom"/>
</dbReference>
<dbReference type="PANTHER" id="PTHR23502:SF32">
    <property type="entry name" value="MULTIDRUG RESISTANCE PROTEIN D"/>
    <property type="match status" value="1"/>
</dbReference>
<comment type="similarity">
    <text evidence="2 8">Belongs to the major facilitator superfamily. Bcr/CmlA family.</text>
</comment>
<evidence type="ECO:0000256" key="3">
    <source>
        <dbReference type="ARBA" id="ARBA00022448"/>
    </source>
</evidence>
<feature type="transmembrane region" description="Helical" evidence="8">
    <location>
        <begin position="367"/>
        <end position="387"/>
    </location>
</feature>
<dbReference type="AlphaFoldDB" id="A0A081UPJ4"/>
<reference evidence="10" key="1">
    <citation type="journal article" date="2018" name="Genome Biol.">
        <title>SKESA: strategic k-mer extension for scrupulous assemblies.</title>
        <authorList>
            <person name="Souvorov A."/>
            <person name="Agarwala R."/>
            <person name="Lipman D.J."/>
        </authorList>
    </citation>
    <scope>NUCLEOTIDE SEQUENCE</scope>
    <source>
        <strain evidence="10">OLC2673_Aeromonas</strain>
    </source>
</reference>
<reference evidence="10" key="2">
    <citation type="submission" date="2020-01" db="EMBL/GenBank/DDBJ databases">
        <authorList>
            <consortium name="NCBI Pathogen Detection Project"/>
        </authorList>
    </citation>
    <scope>NUCLEOTIDE SEQUENCE</scope>
    <source>
        <strain evidence="10">OLC2673_Aeromonas</strain>
    </source>
</reference>
<evidence type="ECO:0000256" key="6">
    <source>
        <dbReference type="ARBA" id="ARBA00022989"/>
    </source>
</evidence>
<evidence type="ECO:0000256" key="1">
    <source>
        <dbReference type="ARBA" id="ARBA00004651"/>
    </source>
</evidence>
<feature type="transmembrane region" description="Helical" evidence="8">
    <location>
        <begin position="242"/>
        <end position="265"/>
    </location>
</feature>
<dbReference type="CDD" id="cd17320">
    <property type="entry name" value="MFS_MdfA_MDR_like"/>
    <property type="match status" value="1"/>
</dbReference>
<evidence type="ECO:0000256" key="8">
    <source>
        <dbReference type="RuleBase" id="RU365088"/>
    </source>
</evidence>
<keyword evidence="4" id="KW-1003">Cell membrane</keyword>
<feature type="transmembrane region" description="Helical" evidence="8">
    <location>
        <begin position="336"/>
        <end position="361"/>
    </location>
</feature>
<sequence length="399" mass="42417">MYRHSFYPLFFLTILMVAVGQMTQTLYVPSIPMMAGDFNVASGQLQAVMACYLIPYGLSQFVYGPLSDRIGRRPILLIGMMVFLVGTLTIQLIPSFMALLVGSFIQGLGTGAGGAMSRTVMRDRYSGAELNRANSLVSMGVIFSPLLAPVLGGWLTELFNWRAGYWFLFGFGAVTTLALLAWFAETLPATARQQPLRVGAAYRHVLGNPRFQGNLLCLMATFAGLAVFEAAAGVLLGDVLKLSARTVSVLFVLPLPGYLFGAWLSAKLSFRLSQGKLMRLGIVFLALGSLIILLPGLFGVVSAASLVGGAAVYFIGSGILYPTATSCAIEPFPGQAGTAGAILGGMQNLGAGIVTLLAACFPMEGQVTLGAIMTLMVLIVALSFLWLRHHGSPHQQMAV</sequence>
<evidence type="ECO:0000313" key="11">
    <source>
        <dbReference type="EMBL" id="WEE28068.1"/>
    </source>
</evidence>
<gene>
    <name evidence="10" type="primary">emrD</name>
    <name evidence="10" type="ORF">JAJ28_002023</name>
    <name evidence="11" type="ORF">PY771_07035</name>
</gene>
<reference evidence="11" key="3">
    <citation type="submission" date="2023-02" db="EMBL/GenBank/DDBJ databases">
        <title>The sequence of Aeromonas hydrophila K533.</title>
        <authorList>
            <person name="Luo X."/>
        </authorList>
    </citation>
    <scope>NUCLEOTIDE SEQUENCE</scope>
    <source>
        <strain evidence="11">K533</strain>
    </source>
</reference>
<comment type="caution">
    <text evidence="8">Lacks conserved residue(s) required for the propagation of feature annotation.</text>
</comment>
<evidence type="ECO:0000256" key="5">
    <source>
        <dbReference type="ARBA" id="ARBA00022692"/>
    </source>
</evidence>
<feature type="transmembrane region" description="Helical" evidence="8">
    <location>
        <begin position="99"/>
        <end position="121"/>
    </location>
</feature>
<dbReference type="InterPro" id="IPR011701">
    <property type="entry name" value="MFS"/>
</dbReference>
<organism evidence="10 12">
    <name type="scientific">Aeromonas hydrophila</name>
    <dbReference type="NCBI Taxonomy" id="644"/>
    <lineage>
        <taxon>Bacteria</taxon>
        <taxon>Pseudomonadati</taxon>
        <taxon>Pseudomonadota</taxon>
        <taxon>Gammaproteobacteria</taxon>
        <taxon>Aeromonadales</taxon>
        <taxon>Aeromonadaceae</taxon>
        <taxon>Aeromonas</taxon>
    </lineage>
</organism>
<dbReference type="KEGG" id="ahi:VU14_13970"/>
<proteinExistence type="inferred from homology"/>
<comment type="subcellular location">
    <subcellularLocation>
        <location evidence="8">Cell inner membrane</location>
        <topology evidence="8">Multi-pass membrane protein</topology>
    </subcellularLocation>
    <subcellularLocation>
        <location evidence="1">Cell membrane</location>
        <topology evidence="1">Multi-pass membrane protein</topology>
    </subcellularLocation>
</comment>
<dbReference type="Proteomes" id="UP000859505">
    <property type="component" value="Unassembled WGS sequence"/>
</dbReference>
<dbReference type="InterPro" id="IPR004812">
    <property type="entry name" value="Efflux_drug-R_Bcr/CmlA"/>
</dbReference>
<dbReference type="Gene3D" id="1.20.1720.10">
    <property type="entry name" value="Multidrug resistance protein D"/>
    <property type="match status" value="1"/>
</dbReference>
<dbReference type="PROSITE" id="PS50850">
    <property type="entry name" value="MFS"/>
    <property type="match status" value="1"/>
</dbReference>
<feature type="transmembrane region" description="Helical" evidence="8">
    <location>
        <begin position="304"/>
        <end position="324"/>
    </location>
</feature>
<dbReference type="KEGG" id="aaj:BOQ57_08390"/>
<dbReference type="GO" id="GO:0005886">
    <property type="term" value="C:plasma membrane"/>
    <property type="evidence" value="ECO:0007669"/>
    <property type="project" value="UniProtKB-SubCell"/>
</dbReference>
<dbReference type="NCBIfam" id="TIGR00710">
    <property type="entry name" value="efflux_Bcr_CflA"/>
    <property type="match status" value="1"/>
</dbReference>
<evidence type="ECO:0000256" key="2">
    <source>
        <dbReference type="ARBA" id="ARBA00006236"/>
    </source>
</evidence>
<keyword evidence="8" id="KW-0997">Cell inner membrane</keyword>
<dbReference type="Proteomes" id="UP001214666">
    <property type="component" value="Chromosome"/>
</dbReference>
<keyword evidence="5 8" id="KW-0812">Transmembrane</keyword>